<dbReference type="Pfam" id="PF04716">
    <property type="entry name" value="ETC_C1_NDUFA5"/>
    <property type="match status" value="1"/>
</dbReference>
<dbReference type="AlphaFoldDB" id="A0AAJ0FGK4"/>
<accession>A0AAJ0FGK4</accession>
<evidence type="ECO:0000256" key="5">
    <source>
        <dbReference type="ARBA" id="ARBA00022792"/>
    </source>
</evidence>
<dbReference type="RefSeq" id="XP_060282920.1">
    <property type="nucleotide sequence ID" value="XM_060428020.1"/>
</dbReference>
<comment type="caution">
    <text evidence="10">The sequence shown here is derived from an EMBL/GenBank/DDBJ whole genome shotgun (WGS) entry which is preliminary data.</text>
</comment>
<proteinExistence type="inferred from homology"/>
<comment type="subcellular location">
    <subcellularLocation>
        <location evidence="1">Mitochondrion inner membrane</location>
        <topology evidence="1">Peripheral membrane protein</topology>
        <orientation evidence="1">Matrix side</orientation>
    </subcellularLocation>
</comment>
<comment type="similarity">
    <text evidence="2">Belongs to the complex I NDUFA5 subunit family.</text>
</comment>
<evidence type="ECO:0000256" key="1">
    <source>
        <dbReference type="ARBA" id="ARBA00004443"/>
    </source>
</evidence>
<dbReference type="GO" id="GO:0022904">
    <property type="term" value="P:respiratory electron transport chain"/>
    <property type="evidence" value="ECO:0007669"/>
    <property type="project" value="InterPro"/>
</dbReference>
<evidence type="ECO:0000256" key="9">
    <source>
        <dbReference type="SAM" id="MobiDB-lite"/>
    </source>
</evidence>
<evidence type="ECO:0000256" key="7">
    <source>
        <dbReference type="ARBA" id="ARBA00023128"/>
    </source>
</evidence>
<dbReference type="EMBL" id="MU839010">
    <property type="protein sequence ID" value="KAK1766707.1"/>
    <property type="molecule type" value="Genomic_DNA"/>
</dbReference>
<evidence type="ECO:0000256" key="6">
    <source>
        <dbReference type="ARBA" id="ARBA00022982"/>
    </source>
</evidence>
<organism evidence="10 11">
    <name type="scientific">Phialemonium atrogriseum</name>
    <dbReference type="NCBI Taxonomy" id="1093897"/>
    <lineage>
        <taxon>Eukaryota</taxon>
        <taxon>Fungi</taxon>
        <taxon>Dikarya</taxon>
        <taxon>Ascomycota</taxon>
        <taxon>Pezizomycotina</taxon>
        <taxon>Sordariomycetes</taxon>
        <taxon>Sordariomycetidae</taxon>
        <taxon>Cephalothecales</taxon>
        <taxon>Cephalothecaceae</taxon>
        <taxon>Phialemonium</taxon>
    </lineage>
</organism>
<dbReference type="GO" id="GO:0005743">
    <property type="term" value="C:mitochondrial inner membrane"/>
    <property type="evidence" value="ECO:0007669"/>
    <property type="project" value="UniProtKB-SubCell"/>
</dbReference>
<protein>
    <submittedName>
        <fullName evidence="10">Nadh-ubiquinone oxidoreductase</fullName>
    </submittedName>
</protein>
<dbReference type="InterPro" id="IPR006806">
    <property type="entry name" value="NDUFA5"/>
</dbReference>
<dbReference type="PANTHER" id="PTHR12653">
    <property type="entry name" value="NADH-UBIQUINONE OXIDOREDUCTASE 13 KD-B SUBUNIT"/>
    <property type="match status" value="1"/>
</dbReference>
<dbReference type="Proteomes" id="UP001244011">
    <property type="component" value="Unassembled WGS sequence"/>
</dbReference>
<feature type="compositionally biased region" description="Acidic residues" evidence="9">
    <location>
        <begin position="133"/>
        <end position="147"/>
    </location>
</feature>
<evidence type="ECO:0000256" key="2">
    <source>
        <dbReference type="ARBA" id="ARBA00010261"/>
    </source>
</evidence>
<dbReference type="PANTHER" id="PTHR12653:SF0">
    <property type="entry name" value="NADH DEHYDROGENASE [UBIQUINONE] 1 ALPHA SUBCOMPLEX SUBUNIT 5"/>
    <property type="match status" value="1"/>
</dbReference>
<name>A0AAJ0FGK4_9PEZI</name>
<keyword evidence="11" id="KW-1185">Reference proteome</keyword>
<evidence type="ECO:0000313" key="11">
    <source>
        <dbReference type="Proteomes" id="UP001244011"/>
    </source>
</evidence>
<dbReference type="GeneID" id="85311207"/>
<sequence length="242" mass="27588">MRRTFRLFASVKPARYLDPGAPTGLTGLLTHGSPRSTLLYLYSSTLEKLNAVPEHSLYRQSVEALTKHRMSIVESAVAPGYPEWAERARKLVTEHPEKFHIYQSGRVDGTRAMRIESGGQVFVVRHLPKDVDEREEEWDGEINEGPELEGPRTREERASQALIAERRDLKDLEQIEWEAEPQLTADQISELENKIGAGLIEEVIQVAEGENQLVDTMIQAKVWENLEEPPAEGQWVYFERKA</sequence>
<evidence type="ECO:0000256" key="4">
    <source>
        <dbReference type="ARBA" id="ARBA00022660"/>
    </source>
</evidence>
<keyword evidence="8" id="KW-0472">Membrane</keyword>
<keyword evidence="6" id="KW-0249">Electron transport</keyword>
<evidence type="ECO:0000256" key="3">
    <source>
        <dbReference type="ARBA" id="ARBA00022448"/>
    </source>
</evidence>
<feature type="region of interest" description="Disordered" evidence="9">
    <location>
        <begin position="133"/>
        <end position="155"/>
    </location>
</feature>
<reference evidence="10" key="1">
    <citation type="submission" date="2023-06" db="EMBL/GenBank/DDBJ databases">
        <title>Genome-scale phylogeny and comparative genomics of the fungal order Sordariales.</title>
        <authorList>
            <consortium name="Lawrence Berkeley National Laboratory"/>
            <person name="Hensen N."/>
            <person name="Bonometti L."/>
            <person name="Westerberg I."/>
            <person name="Brannstrom I.O."/>
            <person name="Guillou S."/>
            <person name="Cros-Aarteil S."/>
            <person name="Calhoun S."/>
            <person name="Haridas S."/>
            <person name="Kuo A."/>
            <person name="Mondo S."/>
            <person name="Pangilinan J."/>
            <person name="Riley R."/>
            <person name="Labutti K."/>
            <person name="Andreopoulos B."/>
            <person name="Lipzen A."/>
            <person name="Chen C."/>
            <person name="Yanf M."/>
            <person name="Daum C."/>
            <person name="Ng V."/>
            <person name="Clum A."/>
            <person name="Steindorff A."/>
            <person name="Ohm R."/>
            <person name="Martin F."/>
            <person name="Silar P."/>
            <person name="Natvig D."/>
            <person name="Lalanne C."/>
            <person name="Gautier V."/>
            <person name="Ament-Velasquez S.L."/>
            <person name="Kruys A."/>
            <person name="Hutchinson M.I."/>
            <person name="Powell A.J."/>
            <person name="Barry K."/>
            <person name="Miller A.N."/>
            <person name="Grigoriev I.V."/>
            <person name="Debuchy R."/>
            <person name="Gladieux P."/>
            <person name="Thoren M.H."/>
            <person name="Johannesson H."/>
        </authorList>
    </citation>
    <scope>NUCLEOTIDE SEQUENCE</scope>
    <source>
        <strain evidence="10">8032-3</strain>
    </source>
</reference>
<keyword evidence="7" id="KW-0496">Mitochondrion</keyword>
<keyword evidence="3" id="KW-0813">Transport</keyword>
<keyword evidence="5" id="KW-0999">Mitochondrion inner membrane</keyword>
<keyword evidence="4" id="KW-0679">Respiratory chain</keyword>
<evidence type="ECO:0000313" key="10">
    <source>
        <dbReference type="EMBL" id="KAK1766707.1"/>
    </source>
</evidence>
<evidence type="ECO:0000256" key="8">
    <source>
        <dbReference type="ARBA" id="ARBA00023136"/>
    </source>
</evidence>
<gene>
    <name evidence="10" type="ORF">QBC33DRAFT_539894</name>
</gene>